<gene>
    <name evidence="1" type="ORF">CDAR_236741</name>
</gene>
<protein>
    <submittedName>
        <fullName evidence="1">Uncharacterized protein</fullName>
    </submittedName>
</protein>
<evidence type="ECO:0000313" key="2">
    <source>
        <dbReference type="Proteomes" id="UP001054837"/>
    </source>
</evidence>
<comment type="caution">
    <text evidence="1">The sequence shown here is derived from an EMBL/GenBank/DDBJ whole genome shotgun (WGS) entry which is preliminary data.</text>
</comment>
<sequence length="125" mass="14506">MPSQLDTAGMTFNKCYLNCIFLEGGIVLCHHNFIFQSKHLLSSTSIKFQKRHLPSVNQIRYSQERYFLVLPQLVFNRVGTWCHHVLDICMRENTLFYHNNLSTEVARLSSQLDTLGTILTKCQPD</sequence>
<accession>A0AAV4QS79</accession>
<dbReference type="Proteomes" id="UP001054837">
    <property type="component" value="Unassembled WGS sequence"/>
</dbReference>
<name>A0AAV4QS79_9ARAC</name>
<keyword evidence="2" id="KW-1185">Reference proteome</keyword>
<dbReference type="EMBL" id="BPLQ01004989">
    <property type="protein sequence ID" value="GIY12139.1"/>
    <property type="molecule type" value="Genomic_DNA"/>
</dbReference>
<reference evidence="1 2" key="1">
    <citation type="submission" date="2021-06" db="EMBL/GenBank/DDBJ databases">
        <title>Caerostris darwini draft genome.</title>
        <authorList>
            <person name="Kono N."/>
            <person name="Arakawa K."/>
        </authorList>
    </citation>
    <scope>NUCLEOTIDE SEQUENCE [LARGE SCALE GENOMIC DNA]</scope>
</reference>
<organism evidence="1 2">
    <name type="scientific">Caerostris darwini</name>
    <dbReference type="NCBI Taxonomy" id="1538125"/>
    <lineage>
        <taxon>Eukaryota</taxon>
        <taxon>Metazoa</taxon>
        <taxon>Ecdysozoa</taxon>
        <taxon>Arthropoda</taxon>
        <taxon>Chelicerata</taxon>
        <taxon>Arachnida</taxon>
        <taxon>Araneae</taxon>
        <taxon>Araneomorphae</taxon>
        <taxon>Entelegynae</taxon>
        <taxon>Araneoidea</taxon>
        <taxon>Araneidae</taxon>
        <taxon>Caerostris</taxon>
    </lineage>
</organism>
<dbReference type="AlphaFoldDB" id="A0AAV4QS79"/>
<evidence type="ECO:0000313" key="1">
    <source>
        <dbReference type="EMBL" id="GIY12139.1"/>
    </source>
</evidence>
<proteinExistence type="predicted"/>